<keyword evidence="3" id="KW-0251">Elongation factor</keyword>
<dbReference type="PANTHER" id="PTHR30437:SF4">
    <property type="entry name" value="TRANSCRIPTION ELONGATION FACTOR GREA"/>
    <property type="match status" value="1"/>
</dbReference>
<dbReference type="InterPro" id="IPR001437">
    <property type="entry name" value="Tscrpt_elong_fac_GreA/B_C"/>
</dbReference>
<dbReference type="RefSeq" id="WP_345393726.1">
    <property type="nucleotide sequence ID" value="NZ_BAABHG010000006.1"/>
</dbReference>
<dbReference type="EMBL" id="JBHUKU010000009">
    <property type="protein sequence ID" value="MFD2460565.1"/>
    <property type="molecule type" value="Genomic_DNA"/>
</dbReference>
<dbReference type="InterPro" id="IPR036953">
    <property type="entry name" value="GreA/GreB_C_sf"/>
</dbReference>
<dbReference type="Pfam" id="PF01272">
    <property type="entry name" value="GreA_GreB"/>
    <property type="match status" value="1"/>
</dbReference>
<dbReference type="PIRSF" id="PIRSF006092">
    <property type="entry name" value="GreA_GreB"/>
    <property type="match status" value="1"/>
</dbReference>
<dbReference type="Gene3D" id="3.10.50.30">
    <property type="entry name" value="Transcription elongation factor, GreA/GreB, C-terminal domain"/>
    <property type="match status" value="1"/>
</dbReference>
<evidence type="ECO:0000313" key="4">
    <source>
        <dbReference type="Proteomes" id="UP001597419"/>
    </source>
</evidence>
<accession>A0ABW5GI86</accession>
<sequence>MPAKFLFMPRDIERLEAEMARHERRYKANLGDIGEAVDVSSETWHDNPAFDEAQQQARAAYAKLKELQAIRDQATIVTERPAGDRAEIGCRVRYARSDLRDDDEVVIGSYFLIDGDEDEVSAQSPLGQLLLGAKVGDSISGTIGERRVTITVKDIAVAEEYFPEPLVEQGTDESSAGV</sequence>
<dbReference type="PANTHER" id="PTHR30437">
    <property type="entry name" value="TRANSCRIPTION ELONGATION FACTOR GREA"/>
    <property type="match status" value="1"/>
</dbReference>
<evidence type="ECO:0000256" key="1">
    <source>
        <dbReference type="SAM" id="Coils"/>
    </source>
</evidence>
<reference evidence="4" key="1">
    <citation type="journal article" date="2019" name="Int. J. Syst. Evol. Microbiol.">
        <title>The Global Catalogue of Microorganisms (GCM) 10K type strain sequencing project: providing services to taxonomists for standard genome sequencing and annotation.</title>
        <authorList>
            <consortium name="The Broad Institute Genomics Platform"/>
            <consortium name="The Broad Institute Genome Sequencing Center for Infectious Disease"/>
            <person name="Wu L."/>
            <person name="Ma J."/>
        </authorList>
    </citation>
    <scope>NUCLEOTIDE SEQUENCE [LARGE SCALE GENOMIC DNA]</scope>
    <source>
        <strain evidence="4">CGMCC 4.7643</strain>
    </source>
</reference>
<comment type="caution">
    <text evidence="3">The sequence shown here is derived from an EMBL/GenBank/DDBJ whole genome shotgun (WGS) entry which is preliminary data.</text>
</comment>
<dbReference type="GO" id="GO:0003746">
    <property type="term" value="F:translation elongation factor activity"/>
    <property type="evidence" value="ECO:0007669"/>
    <property type="project" value="UniProtKB-KW"/>
</dbReference>
<protein>
    <submittedName>
        <fullName evidence="3">GreA/GreB family elongation factor</fullName>
    </submittedName>
</protein>
<evidence type="ECO:0000313" key="3">
    <source>
        <dbReference type="EMBL" id="MFD2460565.1"/>
    </source>
</evidence>
<evidence type="ECO:0000259" key="2">
    <source>
        <dbReference type="Pfam" id="PF01272"/>
    </source>
</evidence>
<dbReference type="SUPFAM" id="SSF54534">
    <property type="entry name" value="FKBP-like"/>
    <property type="match status" value="1"/>
</dbReference>
<proteinExistence type="predicted"/>
<keyword evidence="3" id="KW-0648">Protein biosynthesis</keyword>
<name>A0ABW5GI86_9PSEU</name>
<dbReference type="Proteomes" id="UP001597419">
    <property type="component" value="Unassembled WGS sequence"/>
</dbReference>
<feature type="domain" description="Transcription elongation factor GreA/GreB C-terminal" evidence="2">
    <location>
        <begin position="84"/>
        <end position="155"/>
    </location>
</feature>
<gene>
    <name evidence="3" type="ORF">ACFSYJ_18295</name>
</gene>
<feature type="coiled-coil region" evidence="1">
    <location>
        <begin position="12"/>
        <end position="70"/>
    </location>
</feature>
<dbReference type="InterPro" id="IPR023459">
    <property type="entry name" value="Tscrpt_elong_fac_GreA/B_fam"/>
</dbReference>
<keyword evidence="1" id="KW-0175">Coiled coil</keyword>
<keyword evidence="4" id="KW-1185">Reference proteome</keyword>
<organism evidence="3 4">
    <name type="scientific">Amycolatopsis samaneae</name>
    <dbReference type="NCBI Taxonomy" id="664691"/>
    <lineage>
        <taxon>Bacteria</taxon>
        <taxon>Bacillati</taxon>
        <taxon>Actinomycetota</taxon>
        <taxon>Actinomycetes</taxon>
        <taxon>Pseudonocardiales</taxon>
        <taxon>Pseudonocardiaceae</taxon>
        <taxon>Amycolatopsis</taxon>
    </lineage>
</organism>